<protein>
    <submittedName>
        <fullName evidence="1">Aminoglycoside/hydroxyurea antibiotic resistance kinase</fullName>
    </submittedName>
</protein>
<reference evidence="1 2" key="1">
    <citation type="submission" date="2018-06" db="EMBL/GenBank/DDBJ databases">
        <authorList>
            <consortium name="Pathogen Informatics"/>
            <person name="Doyle S."/>
        </authorList>
    </citation>
    <scope>NUCLEOTIDE SEQUENCE [LARGE SCALE GENOMIC DNA]</scope>
    <source>
        <strain evidence="1 2">NCTC13315</strain>
    </source>
</reference>
<dbReference type="SUPFAM" id="SSF56112">
    <property type="entry name" value="Protein kinase-like (PK-like)"/>
    <property type="match status" value="1"/>
</dbReference>
<dbReference type="OrthoDB" id="3638028at2"/>
<organism evidence="1 2">
    <name type="scientific">Legionella beliardensis</name>
    <dbReference type="NCBI Taxonomy" id="91822"/>
    <lineage>
        <taxon>Bacteria</taxon>
        <taxon>Pseudomonadati</taxon>
        <taxon>Pseudomonadota</taxon>
        <taxon>Gammaproteobacteria</taxon>
        <taxon>Legionellales</taxon>
        <taxon>Legionellaceae</taxon>
        <taxon>Legionella</taxon>
    </lineage>
</organism>
<evidence type="ECO:0000313" key="2">
    <source>
        <dbReference type="Proteomes" id="UP000254968"/>
    </source>
</evidence>
<evidence type="ECO:0000313" key="1">
    <source>
        <dbReference type="EMBL" id="STX27888.1"/>
    </source>
</evidence>
<dbReference type="RefSeq" id="WP_115301675.1">
    <property type="nucleotide sequence ID" value="NZ_CAAAHO010000006.1"/>
</dbReference>
<dbReference type="EMBL" id="UGNV01000001">
    <property type="protein sequence ID" value="STX27888.1"/>
    <property type="molecule type" value="Genomic_DNA"/>
</dbReference>
<keyword evidence="2" id="KW-1185">Reference proteome</keyword>
<dbReference type="Pfam" id="PF04655">
    <property type="entry name" value="APH_6_hur"/>
    <property type="match status" value="1"/>
</dbReference>
<dbReference type="Proteomes" id="UP000254968">
    <property type="component" value="Unassembled WGS sequence"/>
</dbReference>
<gene>
    <name evidence="1" type="ORF">NCTC13315_00409</name>
</gene>
<name>A0A378HYB5_9GAMM</name>
<keyword evidence="1" id="KW-0808">Transferase</keyword>
<keyword evidence="1" id="KW-0418">Kinase</keyword>
<dbReference type="GO" id="GO:0016301">
    <property type="term" value="F:kinase activity"/>
    <property type="evidence" value="ECO:0007669"/>
    <property type="project" value="UniProtKB-KW"/>
</dbReference>
<dbReference type="InterPro" id="IPR006748">
    <property type="entry name" value="NH2Glyco/OHUrea_AB-resist_kin"/>
</dbReference>
<accession>A0A378HYB5</accession>
<dbReference type="AlphaFoldDB" id="A0A378HYB5"/>
<dbReference type="GO" id="GO:0019748">
    <property type="term" value="P:secondary metabolic process"/>
    <property type="evidence" value="ECO:0007669"/>
    <property type="project" value="InterPro"/>
</dbReference>
<sequence>MKLLEKNIIGAFGEQGKLWLQSLPTTINTLSAVWSLTALKPVNNMTWHYVAKGMKNNQPIVLKIGCDQKTTADEYRALMHFNGHRCIQLLAADLNYQALLLEQAIPGTLLKNASDLSFNEKVTSYAGVIKALADLPLPQENQFIHVSHWLRAIDKLTTEHFAQSFIDKAYTLRSSLLNTATSEYCCHGDLHLENIINHQSTWLAIDPKGIISERGFEAAAYDLISQEELSHYQQDSIHIILERINVLAHAIDIDINRLIAWVFLRVILSAQWFIEDKGDPTHMLSLARFLYPLT</sequence>
<proteinExistence type="predicted"/>
<dbReference type="InterPro" id="IPR011009">
    <property type="entry name" value="Kinase-like_dom_sf"/>
</dbReference>
<dbReference type="GO" id="GO:0016773">
    <property type="term" value="F:phosphotransferase activity, alcohol group as acceptor"/>
    <property type="evidence" value="ECO:0007669"/>
    <property type="project" value="InterPro"/>
</dbReference>